<dbReference type="InterPro" id="IPR011008">
    <property type="entry name" value="Dimeric_a/b-barrel"/>
</dbReference>
<protein>
    <recommendedName>
        <fullName evidence="1">Stress-response A/B barrel domain-containing protein</fullName>
    </recommendedName>
</protein>
<keyword evidence="3" id="KW-1185">Reference proteome</keyword>
<accession>A0ABN3VT86</accession>
<organism evidence="2 3">
    <name type="scientific">Streptosporangium fragile</name>
    <dbReference type="NCBI Taxonomy" id="46186"/>
    <lineage>
        <taxon>Bacteria</taxon>
        <taxon>Bacillati</taxon>
        <taxon>Actinomycetota</taxon>
        <taxon>Actinomycetes</taxon>
        <taxon>Streptosporangiales</taxon>
        <taxon>Streptosporangiaceae</taxon>
        <taxon>Streptosporangium</taxon>
    </lineage>
</organism>
<dbReference type="Proteomes" id="UP001500831">
    <property type="component" value="Unassembled WGS sequence"/>
</dbReference>
<dbReference type="RefSeq" id="WP_344969010.1">
    <property type="nucleotide sequence ID" value="NZ_BAAAVI010000007.1"/>
</dbReference>
<dbReference type="Gene3D" id="3.30.70.100">
    <property type="match status" value="1"/>
</dbReference>
<comment type="caution">
    <text evidence="2">The sequence shown here is derived from an EMBL/GenBank/DDBJ whole genome shotgun (WGS) entry which is preliminary data.</text>
</comment>
<evidence type="ECO:0000313" key="2">
    <source>
        <dbReference type="EMBL" id="GAA2855958.1"/>
    </source>
</evidence>
<evidence type="ECO:0000259" key="1">
    <source>
        <dbReference type="PROSITE" id="PS51502"/>
    </source>
</evidence>
<dbReference type="SUPFAM" id="SSF54909">
    <property type="entry name" value="Dimeric alpha+beta barrel"/>
    <property type="match status" value="1"/>
</dbReference>
<gene>
    <name evidence="2" type="ORF">GCM10010517_14210</name>
</gene>
<proteinExistence type="predicted"/>
<reference evidence="2 3" key="1">
    <citation type="journal article" date="2019" name="Int. J. Syst. Evol. Microbiol.">
        <title>The Global Catalogue of Microorganisms (GCM) 10K type strain sequencing project: providing services to taxonomists for standard genome sequencing and annotation.</title>
        <authorList>
            <consortium name="The Broad Institute Genomics Platform"/>
            <consortium name="The Broad Institute Genome Sequencing Center for Infectious Disease"/>
            <person name="Wu L."/>
            <person name="Ma J."/>
        </authorList>
    </citation>
    <scope>NUCLEOTIDE SEQUENCE [LARGE SCALE GENOMIC DNA]</scope>
    <source>
        <strain evidence="2 3">JCM 6242</strain>
    </source>
</reference>
<dbReference type="PANTHER" id="PTHR37832:SF1">
    <property type="entry name" value="STRESS-RESPONSE A_B BARREL DOMAIN-CONTAINING PROTEIN"/>
    <property type="match status" value="1"/>
</dbReference>
<dbReference type="PROSITE" id="PS51502">
    <property type="entry name" value="S_R_A_B_BARREL"/>
    <property type="match status" value="1"/>
</dbReference>
<sequence length="93" mass="10502">MITHVVLFKFRDECAGKIDTSQKMLSSLHGRVPQIRSLSVGSNILPSARAYDLCLIATFDSLEDLADYRAHPEHRSVAREVDRYCQSTVSVDY</sequence>
<dbReference type="Pfam" id="PF07876">
    <property type="entry name" value="Dabb"/>
    <property type="match status" value="1"/>
</dbReference>
<dbReference type="EMBL" id="BAAAVI010000007">
    <property type="protein sequence ID" value="GAA2855958.1"/>
    <property type="molecule type" value="Genomic_DNA"/>
</dbReference>
<dbReference type="InterPro" id="IPR013097">
    <property type="entry name" value="Dabb"/>
</dbReference>
<evidence type="ECO:0000313" key="3">
    <source>
        <dbReference type="Proteomes" id="UP001500831"/>
    </source>
</evidence>
<feature type="domain" description="Stress-response A/B barrel" evidence="1">
    <location>
        <begin position="2"/>
        <end position="93"/>
    </location>
</feature>
<dbReference type="PANTHER" id="PTHR37832">
    <property type="entry name" value="BLL2683 PROTEIN"/>
    <property type="match status" value="1"/>
</dbReference>
<dbReference type="SMART" id="SM00886">
    <property type="entry name" value="Dabb"/>
    <property type="match status" value="1"/>
</dbReference>
<name>A0ABN3VT86_9ACTN</name>